<protein>
    <submittedName>
        <fullName evidence="2 3">Orf124</fullName>
    </submittedName>
</protein>
<reference evidence="2" key="3">
    <citation type="submission" date="2015-12" db="EMBL/GenBank/DDBJ databases">
        <title>Comparative analysis of the complete genome sequences of Mamestra brassicae and Mamestra configurata multiple nucleopolyhedroviruses.</title>
        <authorList>
            <person name="Liu L."/>
            <person name="Zhang Z."/>
        </authorList>
    </citation>
    <scope>NUCLEOTIDE SEQUENCE</scope>
    <source>
        <strain evidence="2">CHb1</strain>
    </source>
</reference>
<reference evidence="1 4" key="1">
    <citation type="journal article" date="2013" name="Virus Genes">
        <title>Complete genomic sequences and comparative analysis of Mamestra brassicae nucleopolyhedrovirus isolated in Korea.</title>
        <authorList>
            <person name="Choi J.B."/>
            <person name="Heo W.I."/>
            <person name="Shin T.Y."/>
            <person name="Bae S.M."/>
            <person name="Kim W.J."/>
            <person name="Kim J.I."/>
            <person name="Kwon M."/>
            <person name="Choi J.Y."/>
            <person name="Je Y.H."/>
            <person name="Jin B.R."/>
            <person name="Woo S.D."/>
        </authorList>
    </citation>
    <scope>NUCLEOTIDE SEQUENCE [LARGE SCALE GENOMIC DNA]</scope>
    <source>
        <strain evidence="1 4">K1</strain>
    </source>
</reference>
<evidence type="ECO:0000313" key="1">
    <source>
        <dbReference type="EMBL" id="AFL64973.1"/>
    </source>
</evidence>
<organismHost>
    <name type="scientific">Lepidoptera</name>
    <name type="common">moths &amp; butterflies</name>
    <dbReference type="NCBI Taxonomy" id="7088"/>
</organismHost>
<dbReference type="RefSeq" id="YP_009011187.1">
    <property type="nucleotide sequence ID" value="NC_023681.1"/>
</dbReference>
<dbReference type="EMBL" id="KJ871680">
    <property type="protein sequence ID" value="AIL25203.1"/>
    <property type="molecule type" value="Genomic_DNA"/>
</dbReference>
<reference evidence="3" key="2">
    <citation type="submission" date="2014-05" db="EMBL/GenBank/DDBJ databases">
        <authorList>
            <person name="Hou D."/>
            <person name="Liu X."/>
            <person name="Yin F."/>
            <person name="Zhu Z."/>
            <person name="Wang J."/>
            <person name="Zhang L."/>
            <person name="Kou Z."/>
            <person name="Deng F."/>
            <person name="Wang H."/>
            <person name="Hu Z."/>
        </authorList>
    </citation>
    <scope>NUCLEOTIDE SEQUENCE</scope>
    <source>
        <strain evidence="3">CTa</strain>
    </source>
</reference>
<evidence type="ECO:0000313" key="4">
    <source>
        <dbReference type="Proteomes" id="UP000202136"/>
    </source>
</evidence>
<name>I3XME0_NPVMB</name>
<dbReference type="EMBL" id="JX138237">
    <property type="protein sequence ID" value="AFP95843.1"/>
    <property type="molecule type" value="Genomic_DNA"/>
</dbReference>
<gene>
    <name evidence="2" type="ORF">Mabr_orf124</name>
</gene>
<sequence length="69" mass="8121">MGDKMNFKLKEVINGTVDTKLKSKQQHDNVATFYEKHKNDTARVGCSTTYDVVGKRNYKTLFDEKKYKW</sequence>
<accession>I3XME0</accession>
<organism evidence="1 4">
    <name type="scientific">Mamestra brassicae nuclear polyhedrosis virus</name>
    <name type="common">MbNPV</name>
    <dbReference type="NCBI Taxonomy" id="78219"/>
    <lineage>
        <taxon>Viruses</taxon>
        <taxon>Viruses incertae sedis</taxon>
        <taxon>Naldaviricetes</taxon>
        <taxon>Lefavirales</taxon>
        <taxon>Baculoviridae</taxon>
        <taxon>Alphabaculovirus</taxon>
        <taxon>Alphabaculovirus mabrassicae</taxon>
    </lineage>
</organism>
<evidence type="ECO:0000313" key="2">
    <source>
        <dbReference type="EMBL" id="AFP95843.1"/>
    </source>
</evidence>
<dbReference type="KEGG" id="vg:18558996"/>
<keyword evidence="4" id="KW-1185">Reference proteome</keyword>
<proteinExistence type="predicted"/>
<dbReference type="Proteomes" id="UP000202136">
    <property type="component" value="Segment"/>
</dbReference>
<evidence type="ECO:0000313" key="3">
    <source>
        <dbReference type="EMBL" id="AIL25203.1"/>
    </source>
</evidence>
<dbReference type="EMBL" id="JQ798165">
    <property type="protein sequence ID" value="AFL64973.1"/>
    <property type="molecule type" value="Genomic_DNA"/>
</dbReference>